<dbReference type="PANTHER" id="PTHR43078">
    <property type="entry name" value="UDP-GLUCURONIC ACID DECARBOXYLASE-RELATED"/>
    <property type="match status" value="1"/>
</dbReference>
<dbReference type="HOGENOM" id="CLU_007383_4_0_9"/>
<keyword evidence="2" id="KW-0210">Decarboxylase</keyword>
<dbReference type="GO" id="GO:0005737">
    <property type="term" value="C:cytoplasm"/>
    <property type="evidence" value="ECO:0007669"/>
    <property type="project" value="TreeGrafter"/>
</dbReference>
<evidence type="ECO:0000259" key="5">
    <source>
        <dbReference type="Pfam" id="PF01370"/>
    </source>
</evidence>
<keyword evidence="4" id="KW-0456">Lyase</keyword>
<organism evidence="6 7">
    <name type="scientific">Eubacterium plexicaudatum ASF492</name>
    <dbReference type="NCBI Taxonomy" id="1235802"/>
    <lineage>
        <taxon>Bacteria</taxon>
        <taxon>Bacillati</taxon>
        <taxon>Bacillota</taxon>
        <taxon>Clostridia</taxon>
        <taxon>Eubacteriales</taxon>
        <taxon>Eubacteriaceae</taxon>
        <taxon>Eubacterium</taxon>
    </lineage>
</organism>
<dbReference type="SUPFAM" id="SSF51735">
    <property type="entry name" value="NAD(P)-binding Rossmann-fold domains"/>
    <property type="match status" value="1"/>
</dbReference>
<protein>
    <recommendedName>
        <fullName evidence="5">NAD-dependent epimerase/dehydratase domain-containing protein</fullName>
    </recommendedName>
</protein>
<sequence length="353" mass="39271">MYYWNHSAYIEEIKRIAARVRQSGYFQNRTVAITGASGMIGSELTDVVMYANYQWGLHCRIYAVVRNLQKAEQRFDKYLGSSYFCLCKADVNMERVEIKEDVDYFIHAASNTHPFVYSQRPIETILTNTLGTYRTLEFAFEHHCQRYVFLSSVEVYGNPSGNLQAFAENDGGYIDCNTLRAGYPEGKRAGEALCRAYASEKGMDYVTARLARCYGPGLLEGDTKALSQFLKNGLAGENIVLKSNGMQHYSYLYAADAVDAILFLTGHGQSGEAYNIKGKDSDVTLLQLAGMAAKLAGTQVVHQNHVTEPEAAGYSKAVKAVLDGRKTEKLGWLAQTSLAEGMEKIFLIHSVDN</sequence>
<keyword evidence="7" id="KW-1185">Reference proteome</keyword>
<comment type="caution">
    <text evidence="6">The sequence shown here is derived from an EMBL/GenBank/DDBJ whole genome shotgun (WGS) entry which is preliminary data.</text>
</comment>
<comment type="cofactor">
    <cofactor evidence="1">
        <name>NAD(+)</name>
        <dbReference type="ChEBI" id="CHEBI:57540"/>
    </cofactor>
</comment>
<dbReference type="EMBL" id="AQFT01000087">
    <property type="protein sequence ID" value="EMZ25719.1"/>
    <property type="molecule type" value="Genomic_DNA"/>
</dbReference>
<evidence type="ECO:0000256" key="4">
    <source>
        <dbReference type="ARBA" id="ARBA00023239"/>
    </source>
</evidence>
<evidence type="ECO:0000313" key="6">
    <source>
        <dbReference type="EMBL" id="EMZ25719.1"/>
    </source>
</evidence>
<dbReference type="GO" id="GO:0070403">
    <property type="term" value="F:NAD+ binding"/>
    <property type="evidence" value="ECO:0007669"/>
    <property type="project" value="InterPro"/>
</dbReference>
<dbReference type="PANTHER" id="PTHR43078:SF6">
    <property type="entry name" value="UDP-GLUCURONIC ACID DECARBOXYLASE 1"/>
    <property type="match status" value="1"/>
</dbReference>
<name>N2AML9_9FIRM</name>
<evidence type="ECO:0000256" key="2">
    <source>
        <dbReference type="ARBA" id="ARBA00022793"/>
    </source>
</evidence>
<dbReference type="GO" id="GO:0048040">
    <property type="term" value="F:UDP-glucuronate decarboxylase activity"/>
    <property type="evidence" value="ECO:0007669"/>
    <property type="project" value="TreeGrafter"/>
</dbReference>
<feature type="domain" description="NAD-dependent epimerase/dehydratase" evidence="5">
    <location>
        <begin position="31"/>
        <end position="276"/>
    </location>
</feature>
<dbReference type="Pfam" id="PF01370">
    <property type="entry name" value="Epimerase"/>
    <property type="match status" value="1"/>
</dbReference>
<dbReference type="InterPro" id="IPR001509">
    <property type="entry name" value="Epimerase_deHydtase"/>
</dbReference>
<keyword evidence="3" id="KW-0520">NAD</keyword>
<dbReference type="Proteomes" id="UP000012589">
    <property type="component" value="Unassembled WGS sequence"/>
</dbReference>
<evidence type="ECO:0000313" key="7">
    <source>
        <dbReference type="Proteomes" id="UP000012589"/>
    </source>
</evidence>
<dbReference type="OrthoDB" id="9811743at2"/>
<evidence type="ECO:0000256" key="3">
    <source>
        <dbReference type="ARBA" id="ARBA00023027"/>
    </source>
</evidence>
<dbReference type="InterPro" id="IPR036291">
    <property type="entry name" value="NAD(P)-bd_dom_sf"/>
</dbReference>
<evidence type="ECO:0000256" key="1">
    <source>
        <dbReference type="ARBA" id="ARBA00001911"/>
    </source>
</evidence>
<dbReference type="GO" id="GO:0042732">
    <property type="term" value="P:D-xylose metabolic process"/>
    <property type="evidence" value="ECO:0007669"/>
    <property type="project" value="InterPro"/>
</dbReference>
<dbReference type="STRING" id="1235802.C823_02735"/>
<dbReference type="Gene3D" id="3.40.50.720">
    <property type="entry name" value="NAD(P)-binding Rossmann-like Domain"/>
    <property type="match status" value="1"/>
</dbReference>
<gene>
    <name evidence="6" type="ORF">C823_02735</name>
</gene>
<dbReference type="AlphaFoldDB" id="N2AML9"/>
<reference evidence="6 7" key="1">
    <citation type="journal article" date="2014" name="Genome Announc.">
        <title>Draft genome sequences of the altered schaedler flora, a defined bacterial community from gnotobiotic mice.</title>
        <authorList>
            <person name="Wannemuehler M.J."/>
            <person name="Overstreet A.M."/>
            <person name="Ward D.V."/>
            <person name="Phillips G.J."/>
        </authorList>
    </citation>
    <scope>NUCLEOTIDE SEQUENCE [LARGE SCALE GENOMIC DNA]</scope>
    <source>
        <strain evidence="6 7">ASF492</strain>
    </source>
</reference>
<dbReference type="eggNOG" id="COG0451">
    <property type="taxonomic scope" value="Bacteria"/>
</dbReference>
<accession>N2AML9</accession>
<dbReference type="InterPro" id="IPR044516">
    <property type="entry name" value="UXS-like"/>
</dbReference>
<proteinExistence type="predicted"/>
<dbReference type="PATRIC" id="fig|1235802.3.peg.2887"/>